<dbReference type="EMBL" id="OX465084">
    <property type="protein sequence ID" value="CAI9299880.1"/>
    <property type="molecule type" value="Genomic_DNA"/>
</dbReference>
<feature type="region of interest" description="Disordered" evidence="1">
    <location>
        <begin position="33"/>
        <end position="70"/>
    </location>
</feature>
<keyword evidence="2" id="KW-1133">Transmembrane helix</keyword>
<keyword evidence="4" id="KW-1185">Reference proteome</keyword>
<organism evidence="3 4">
    <name type="scientific">Lactuca saligna</name>
    <name type="common">Willowleaf lettuce</name>
    <dbReference type="NCBI Taxonomy" id="75948"/>
    <lineage>
        <taxon>Eukaryota</taxon>
        <taxon>Viridiplantae</taxon>
        <taxon>Streptophyta</taxon>
        <taxon>Embryophyta</taxon>
        <taxon>Tracheophyta</taxon>
        <taxon>Spermatophyta</taxon>
        <taxon>Magnoliopsida</taxon>
        <taxon>eudicotyledons</taxon>
        <taxon>Gunneridae</taxon>
        <taxon>Pentapetalae</taxon>
        <taxon>asterids</taxon>
        <taxon>campanulids</taxon>
        <taxon>Asterales</taxon>
        <taxon>Asteraceae</taxon>
        <taxon>Cichorioideae</taxon>
        <taxon>Cichorieae</taxon>
        <taxon>Lactucinae</taxon>
        <taxon>Lactuca</taxon>
    </lineage>
</organism>
<feature type="transmembrane region" description="Helical" evidence="2">
    <location>
        <begin position="12"/>
        <end position="32"/>
    </location>
</feature>
<name>A0AA35ZVZ8_LACSI</name>
<dbReference type="Proteomes" id="UP001177003">
    <property type="component" value="Chromosome 8"/>
</dbReference>
<sequence>MLKRVDPSNPVLVSYLATINTSVETGILLPHISEKKSKKSKTTDVGYSDTKVKSSKKTKQVPVIEPKPIQPESIIPDTQVTEKEVIPSKTGVFRRIKMKSKSM</sequence>
<evidence type="ECO:0000313" key="3">
    <source>
        <dbReference type="EMBL" id="CAI9299880.1"/>
    </source>
</evidence>
<evidence type="ECO:0000256" key="2">
    <source>
        <dbReference type="SAM" id="Phobius"/>
    </source>
</evidence>
<evidence type="ECO:0000313" key="4">
    <source>
        <dbReference type="Proteomes" id="UP001177003"/>
    </source>
</evidence>
<keyword evidence="2" id="KW-0472">Membrane</keyword>
<evidence type="ECO:0000256" key="1">
    <source>
        <dbReference type="SAM" id="MobiDB-lite"/>
    </source>
</evidence>
<proteinExistence type="predicted"/>
<reference evidence="3" key="1">
    <citation type="submission" date="2023-04" db="EMBL/GenBank/DDBJ databases">
        <authorList>
            <person name="Vijverberg K."/>
            <person name="Xiong W."/>
            <person name="Schranz E."/>
        </authorList>
    </citation>
    <scope>NUCLEOTIDE SEQUENCE</scope>
</reference>
<keyword evidence="2" id="KW-0812">Transmembrane</keyword>
<gene>
    <name evidence="3" type="ORF">LSALG_LOCUS38564</name>
</gene>
<dbReference type="AlphaFoldDB" id="A0AA35ZVZ8"/>
<accession>A0AA35ZVZ8</accession>
<protein>
    <submittedName>
        <fullName evidence="3">Uncharacterized protein</fullName>
    </submittedName>
</protein>